<evidence type="ECO:0000256" key="5">
    <source>
        <dbReference type="ARBA" id="ARBA00022679"/>
    </source>
</evidence>
<dbReference type="SUPFAM" id="SSF56214">
    <property type="entry name" value="4'-phosphopantetheinyl transferase"/>
    <property type="match status" value="1"/>
</dbReference>
<keyword evidence="7 11" id="KW-0276">Fatty acid metabolism</keyword>
<evidence type="ECO:0000256" key="6">
    <source>
        <dbReference type="ARBA" id="ARBA00022723"/>
    </source>
</evidence>
<evidence type="ECO:0000256" key="4">
    <source>
        <dbReference type="ARBA" id="ARBA00022516"/>
    </source>
</evidence>
<dbReference type="InterPro" id="IPR037143">
    <property type="entry name" value="4-PPantetheinyl_Trfase_dom_sf"/>
</dbReference>
<keyword evidence="4 11" id="KW-0444">Lipid biosynthesis</keyword>
<dbReference type="PANTHER" id="PTHR12215:SF10">
    <property type="entry name" value="L-AMINOADIPATE-SEMIALDEHYDE DEHYDROGENASE-PHOSPHOPANTETHEINYL TRANSFERASE"/>
    <property type="match status" value="1"/>
</dbReference>
<dbReference type="EMBL" id="LS483476">
    <property type="protein sequence ID" value="SQI53248.1"/>
    <property type="molecule type" value="Genomic_DNA"/>
</dbReference>
<dbReference type="KEGG" id="blen:NCTC4824_00738"/>
<dbReference type="STRING" id="1348624.GCA_001591545_04059"/>
<dbReference type="Proteomes" id="UP000249134">
    <property type="component" value="Chromosome 1"/>
</dbReference>
<comment type="similarity">
    <text evidence="2">Belongs to the P-Pant transferase superfamily. Gsp/Sfp/HetI/AcpT family.</text>
</comment>
<evidence type="ECO:0000256" key="11">
    <source>
        <dbReference type="HAMAP-Rule" id="MF_00101"/>
    </source>
</evidence>
<evidence type="ECO:0000256" key="8">
    <source>
        <dbReference type="ARBA" id="ARBA00022842"/>
    </source>
</evidence>
<dbReference type="GO" id="GO:0008897">
    <property type="term" value="F:holo-[acyl-carrier-protein] synthase activity"/>
    <property type="evidence" value="ECO:0007669"/>
    <property type="project" value="UniProtKB-UniRule"/>
</dbReference>
<comment type="similarity">
    <text evidence="11">Belongs to the P-Pant transferase superfamily. AcpS family.</text>
</comment>
<dbReference type="InterPro" id="IPR002582">
    <property type="entry name" value="ACPS"/>
</dbReference>
<comment type="catalytic activity">
    <reaction evidence="11">
        <text>apo-[ACP] + CoA = holo-[ACP] + adenosine 3',5'-bisphosphate + H(+)</text>
        <dbReference type="Rhea" id="RHEA:12068"/>
        <dbReference type="Rhea" id="RHEA-COMP:9685"/>
        <dbReference type="Rhea" id="RHEA-COMP:9690"/>
        <dbReference type="ChEBI" id="CHEBI:15378"/>
        <dbReference type="ChEBI" id="CHEBI:29999"/>
        <dbReference type="ChEBI" id="CHEBI:57287"/>
        <dbReference type="ChEBI" id="CHEBI:58343"/>
        <dbReference type="ChEBI" id="CHEBI:64479"/>
        <dbReference type="EC" id="2.7.8.7"/>
    </reaction>
</comment>
<keyword evidence="8 11" id="KW-0460">Magnesium</keyword>
<evidence type="ECO:0000259" key="12">
    <source>
        <dbReference type="Pfam" id="PF01648"/>
    </source>
</evidence>
<dbReference type="PANTHER" id="PTHR12215">
    <property type="entry name" value="PHOSPHOPANTETHEINE TRANSFERASE"/>
    <property type="match status" value="1"/>
</dbReference>
<dbReference type="EC" id="2.7.8.7" evidence="11"/>
<evidence type="ECO:0000313" key="14">
    <source>
        <dbReference type="Proteomes" id="UP000249134"/>
    </source>
</evidence>
<feature type="binding site" evidence="11">
    <location>
        <position position="58"/>
    </location>
    <ligand>
        <name>Mg(2+)</name>
        <dbReference type="ChEBI" id="CHEBI:18420"/>
    </ligand>
</feature>
<evidence type="ECO:0000256" key="3">
    <source>
        <dbReference type="ARBA" id="ARBA00022490"/>
    </source>
</evidence>
<feature type="binding site" evidence="11">
    <location>
        <position position="8"/>
    </location>
    <ligand>
        <name>Mg(2+)</name>
        <dbReference type="ChEBI" id="CHEBI:18420"/>
    </ligand>
</feature>
<keyword evidence="14" id="KW-1185">Reference proteome</keyword>
<evidence type="ECO:0000313" key="13">
    <source>
        <dbReference type="EMBL" id="SQI53248.1"/>
    </source>
</evidence>
<keyword evidence="9 11" id="KW-0443">Lipid metabolism</keyword>
<dbReference type="GO" id="GO:0019878">
    <property type="term" value="P:lysine biosynthetic process via aminoadipic acid"/>
    <property type="evidence" value="ECO:0007669"/>
    <property type="project" value="TreeGrafter"/>
</dbReference>
<evidence type="ECO:0000256" key="10">
    <source>
        <dbReference type="ARBA" id="ARBA00023160"/>
    </source>
</evidence>
<protein>
    <recommendedName>
        <fullName evidence="11">Holo-[acyl-carrier-protein] synthase</fullName>
        <shortName evidence="11">Holo-ACP synthase</shortName>
        <ecNumber evidence="11">2.7.8.7</ecNumber>
    </recommendedName>
    <alternativeName>
        <fullName evidence="11">4'-phosphopantetheinyl transferase AcpS</fullName>
    </alternativeName>
</protein>
<reference evidence="13 14" key="1">
    <citation type="submission" date="2018-06" db="EMBL/GenBank/DDBJ databases">
        <authorList>
            <consortium name="Pathogen Informatics"/>
            <person name="Doyle S."/>
        </authorList>
    </citation>
    <scope>NUCLEOTIDE SEQUENCE [LARGE SCALE GENOMIC DNA]</scope>
    <source>
        <strain evidence="13 14">NCTC4824</strain>
    </source>
</reference>
<dbReference type="GO" id="GO:0005829">
    <property type="term" value="C:cytosol"/>
    <property type="evidence" value="ECO:0007669"/>
    <property type="project" value="TreeGrafter"/>
</dbReference>
<dbReference type="RefSeq" id="WP_066146714.1">
    <property type="nucleotide sequence ID" value="NZ_CBCSGM010000002.1"/>
</dbReference>
<evidence type="ECO:0000256" key="9">
    <source>
        <dbReference type="ARBA" id="ARBA00023098"/>
    </source>
</evidence>
<keyword evidence="3 11" id="KW-0963">Cytoplasm</keyword>
<dbReference type="Pfam" id="PF01648">
    <property type="entry name" value="ACPS"/>
    <property type="match status" value="1"/>
</dbReference>
<evidence type="ECO:0000256" key="1">
    <source>
        <dbReference type="ARBA" id="ARBA00001946"/>
    </source>
</evidence>
<dbReference type="InterPro" id="IPR008278">
    <property type="entry name" value="4-PPantetheinyl_Trfase_dom"/>
</dbReference>
<dbReference type="NCBIfam" id="TIGR00516">
    <property type="entry name" value="acpS"/>
    <property type="match status" value="1"/>
</dbReference>
<dbReference type="Gene3D" id="3.90.470.20">
    <property type="entry name" value="4'-phosphopantetheinyl transferase domain"/>
    <property type="match status" value="1"/>
</dbReference>
<dbReference type="GO" id="GO:0000287">
    <property type="term" value="F:magnesium ion binding"/>
    <property type="evidence" value="ECO:0007669"/>
    <property type="project" value="UniProtKB-UniRule"/>
</dbReference>
<comment type="subcellular location">
    <subcellularLocation>
        <location evidence="11">Cytoplasm</location>
    </subcellularLocation>
</comment>
<dbReference type="InterPro" id="IPR050559">
    <property type="entry name" value="P-Pant_transferase_sf"/>
</dbReference>
<dbReference type="HAMAP" id="MF_00101">
    <property type="entry name" value="AcpS"/>
    <property type="match status" value="1"/>
</dbReference>
<keyword evidence="5 11" id="KW-0808">Transferase</keyword>
<dbReference type="NCBIfam" id="TIGR00556">
    <property type="entry name" value="pantethn_trn"/>
    <property type="match status" value="1"/>
</dbReference>
<gene>
    <name evidence="11 13" type="primary">acpS</name>
    <name evidence="13" type="ORF">NCTC4824_00738</name>
</gene>
<organism evidence="13 14">
    <name type="scientific">Lederbergia lenta</name>
    <name type="common">Bacillus lentus</name>
    <dbReference type="NCBI Taxonomy" id="1467"/>
    <lineage>
        <taxon>Bacteria</taxon>
        <taxon>Bacillati</taxon>
        <taxon>Bacillota</taxon>
        <taxon>Bacilli</taxon>
        <taxon>Bacillales</taxon>
        <taxon>Bacillaceae</taxon>
        <taxon>Lederbergia</taxon>
    </lineage>
</organism>
<feature type="domain" description="4'-phosphopantetheinyl transferase" evidence="12">
    <location>
        <begin position="4"/>
        <end position="108"/>
    </location>
</feature>
<comment type="function">
    <text evidence="11">Transfers the 4'-phosphopantetheine moiety from coenzyme A to a Ser of acyl-carrier-protein.</text>
</comment>
<sequence length="117" mass="13430">MIIGIGLDLVETHRIEKLRKRQARFPKRILTETEWQLYDTLSEKRKTEFLAGRFAAKEAYSKAIGTGIGKELSFQDIEITSDEKGKPWIVKPTENQIHVSITHTKTHAAAQVIIERK</sequence>
<dbReference type="AlphaFoldDB" id="A0A2X4VZK2"/>
<dbReference type="GO" id="GO:0006633">
    <property type="term" value="P:fatty acid biosynthetic process"/>
    <property type="evidence" value="ECO:0007669"/>
    <property type="project" value="UniProtKB-UniRule"/>
</dbReference>
<proteinExistence type="inferred from homology"/>
<evidence type="ECO:0000256" key="7">
    <source>
        <dbReference type="ARBA" id="ARBA00022832"/>
    </source>
</evidence>
<keyword evidence="10 11" id="KW-0275">Fatty acid biosynthesis</keyword>
<comment type="cofactor">
    <cofactor evidence="1 11">
        <name>Mg(2+)</name>
        <dbReference type="ChEBI" id="CHEBI:18420"/>
    </cofactor>
</comment>
<accession>A0A2X4VZK2</accession>
<name>A0A2X4VZK2_LEDLE</name>
<evidence type="ECO:0000256" key="2">
    <source>
        <dbReference type="ARBA" id="ARBA00010990"/>
    </source>
</evidence>
<dbReference type="InterPro" id="IPR004568">
    <property type="entry name" value="Ppantetheine-prot_Trfase_dom"/>
</dbReference>
<keyword evidence="6 11" id="KW-0479">Metal-binding</keyword>